<comment type="similarity">
    <text evidence="1">Belongs to the glycosyl hydrolase 25 family.</text>
</comment>
<name>A3VA11_9RHOB</name>
<dbReference type="PROSITE" id="PS51904">
    <property type="entry name" value="GLYCOSYL_HYDROL_F25_2"/>
    <property type="match status" value="1"/>
</dbReference>
<dbReference type="GO" id="GO:0016052">
    <property type="term" value="P:carbohydrate catabolic process"/>
    <property type="evidence" value="ECO:0007669"/>
    <property type="project" value="TreeGrafter"/>
</dbReference>
<dbReference type="InterPro" id="IPR018077">
    <property type="entry name" value="Glyco_hydro_fam25_subgr"/>
</dbReference>
<proteinExistence type="inferred from homology"/>
<keyword evidence="2 4" id="KW-0378">Hydrolase</keyword>
<sequence>MANPRPLLPENYQAAGIPSQFGDTDPIDWTEHDIRPSAYPVHGIDASRYQGDIDFATARANGVNFAWLKVTEGGDHLDPGYEINAPRARAAGVPVGGYHFYYFCRTPAEQARWFIKNVPRVAGDLPPMLDMEWNHQSRTCNRRPDAETVRDEIRQYAAIVTSHYGTPPVIYVTPDFYAENELGKLAGYEFWLRSVAAHPSERYPDERWTFWQYSGTGVAKGVKGNVDLNAFAGSVESWVGWLTGRRQQ</sequence>
<dbReference type="InterPro" id="IPR017853">
    <property type="entry name" value="GH"/>
</dbReference>
<dbReference type="GO" id="GO:0009253">
    <property type="term" value="P:peptidoglycan catabolic process"/>
    <property type="evidence" value="ECO:0007669"/>
    <property type="project" value="InterPro"/>
</dbReference>
<protein>
    <submittedName>
        <fullName evidence="4">Glycosyl hydrolase, family 25</fullName>
    </submittedName>
</protein>
<keyword evidence="3" id="KW-0326">Glycosidase</keyword>
<dbReference type="STRING" id="314271.RB2654_19253"/>
<dbReference type="SUPFAM" id="SSF51445">
    <property type="entry name" value="(Trans)glycosidases"/>
    <property type="match status" value="1"/>
</dbReference>
<dbReference type="AlphaFoldDB" id="A3VA11"/>
<dbReference type="EMBL" id="AAMT01000001">
    <property type="protein sequence ID" value="EAQ14752.1"/>
    <property type="molecule type" value="Genomic_DNA"/>
</dbReference>
<dbReference type="Gene3D" id="3.20.20.80">
    <property type="entry name" value="Glycosidases"/>
    <property type="match status" value="1"/>
</dbReference>
<dbReference type="Pfam" id="PF01183">
    <property type="entry name" value="Glyco_hydro_25"/>
    <property type="match status" value="1"/>
</dbReference>
<dbReference type="SMART" id="SM00641">
    <property type="entry name" value="Glyco_25"/>
    <property type="match status" value="1"/>
</dbReference>
<gene>
    <name evidence="4" type="ORF">RB2654_19253</name>
</gene>
<dbReference type="eggNOG" id="COG3757">
    <property type="taxonomic scope" value="Bacteria"/>
</dbReference>
<accession>A3VA11</accession>
<dbReference type="Proteomes" id="UP000002931">
    <property type="component" value="Unassembled WGS sequence"/>
</dbReference>
<dbReference type="GO" id="GO:0003796">
    <property type="term" value="F:lysozyme activity"/>
    <property type="evidence" value="ECO:0007669"/>
    <property type="project" value="InterPro"/>
</dbReference>
<reference evidence="4 5" key="1">
    <citation type="journal article" date="2010" name="J. Bacteriol.">
        <title>Genome sequences of Pelagibaca bermudensis HTCC2601T and Maritimibacter alkaliphilus HTCC2654T, the type strains of two marine Roseobacter genera.</title>
        <authorList>
            <person name="Thrash J.C."/>
            <person name="Cho J.C."/>
            <person name="Ferriera S."/>
            <person name="Johnson J."/>
            <person name="Vergin K.L."/>
            <person name="Giovannoni S.J."/>
        </authorList>
    </citation>
    <scope>NUCLEOTIDE SEQUENCE [LARGE SCALE GENOMIC DNA]</scope>
    <source>
        <strain evidence="4 5">HTCC2654</strain>
    </source>
</reference>
<evidence type="ECO:0000256" key="3">
    <source>
        <dbReference type="ARBA" id="ARBA00023295"/>
    </source>
</evidence>
<dbReference type="InterPro" id="IPR002053">
    <property type="entry name" value="Glyco_hydro_25"/>
</dbReference>
<comment type="caution">
    <text evidence="4">The sequence shown here is derived from an EMBL/GenBank/DDBJ whole genome shotgun (WGS) entry which is preliminary data.</text>
</comment>
<dbReference type="GO" id="GO:0016998">
    <property type="term" value="P:cell wall macromolecule catabolic process"/>
    <property type="evidence" value="ECO:0007669"/>
    <property type="project" value="InterPro"/>
</dbReference>
<organism evidence="4 5">
    <name type="scientific">Maritimibacter alkaliphilus HTCC2654</name>
    <dbReference type="NCBI Taxonomy" id="314271"/>
    <lineage>
        <taxon>Bacteria</taxon>
        <taxon>Pseudomonadati</taxon>
        <taxon>Pseudomonadota</taxon>
        <taxon>Alphaproteobacteria</taxon>
        <taxon>Rhodobacterales</taxon>
        <taxon>Roseobacteraceae</taxon>
        <taxon>Maritimibacter</taxon>
    </lineage>
</organism>
<keyword evidence="5" id="KW-1185">Reference proteome</keyword>
<dbReference type="PANTHER" id="PTHR34135:SF2">
    <property type="entry name" value="LYSOZYME"/>
    <property type="match status" value="1"/>
</dbReference>
<evidence type="ECO:0000256" key="2">
    <source>
        <dbReference type="ARBA" id="ARBA00022801"/>
    </source>
</evidence>
<evidence type="ECO:0000313" key="4">
    <source>
        <dbReference type="EMBL" id="EAQ14752.1"/>
    </source>
</evidence>
<dbReference type="PANTHER" id="PTHR34135">
    <property type="entry name" value="LYSOZYME"/>
    <property type="match status" value="1"/>
</dbReference>
<evidence type="ECO:0000256" key="1">
    <source>
        <dbReference type="ARBA" id="ARBA00010646"/>
    </source>
</evidence>
<dbReference type="HOGENOM" id="CLU_044973_6_0_5"/>
<evidence type="ECO:0000313" key="5">
    <source>
        <dbReference type="Proteomes" id="UP000002931"/>
    </source>
</evidence>
<dbReference type="CDD" id="cd06413">
    <property type="entry name" value="GH25_muramidase_1"/>
    <property type="match status" value="1"/>
</dbReference>